<evidence type="ECO:0000256" key="1">
    <source>
        <dbReference type="SAM" id="Phobius"/>
    </source>
</evidence>
<accession>A0A9R0P125</accession>
<reference evidence="2 3" key="1">
    <citation type="journal article" date="2011" name="J. Bacteriol.">
        <title>Whole genome sequence of the rifamycin B-producing strain Amycolatopsis mediterranei S699.</title>
        <authorList>
            <person name="Verma M."/>
            <person name="Kaur J."/>
            <person name="Kumar M."/>
            <person name="Kumari K."/>
            <person name="Saxena A."/>
            <person name="Anand S."/>
            <person name="Nigam A."/>
            <person name="Ravi V."/>
            <person name="Raghuvanshi S."/>
            <person name="Khurana P."/>
            <person name="Tyagi A.K."/>
            <person name="Khurana J.P."/>
            <person name="Lal R."/>
        </authorList>
    </citation>
    <scope>NUCLEOTIDE SEQUENCE [LARGE SCALE GENOMIC DNA]</scope>
    <source>
        <strain evidence="2 3">S699</strain>
    </source>
</reference>
<keyword evidence="1" id="KW-0472">Membrane</keyword>
<sequence>MLSLVDIVVLVSELALVAVSLVLVVVAGKLVPVVVGGWDVLTDVLVVDVVVGGTPEGSFAW</sequence>
<evidence type="ECO:0000313" key="3">
    <source>
        <dbReference type="Proteomes" id="UP000006138"/>
    </source>
</evidence>
<dbReference type="AlphaFoldDB" id="A0A9R0P125"/>
<dbReference type="EMBL" id="CP002896">
    <property type="protein sequence ID" value="AEK44254.1"/>
    <property type="molecule type" value="Genomic_DNA"/>
</dbReference>
<dbReference type="KEGG" id="amn:RAM_28885"/>
<dbReference type="Proteomes" id="UP000006138">
    <property type="component" value="Chromosome"/>
</dbReference>
<evidence type="ECO:0000313" key="2">
    <source>
        <dbReference type="EMBL" id="AEK44254.1"/>
    </source>
</evidence>
<keyword evidence="3" id="KW-1185">Reference proteome</keyword>
<proteinExistence type="predicted"/>
<protein>
    <submittedName>
        <fullName evidence="2">Uncharacterized protein</fullName>
    </submittedName>
</protein>
<name>A0A9R0P125_AMYMS</name>
<gene>
    <name evidence="2" type="ordered locus">RAM_28885</name>
</gene>
<keyword evidence="1" id="KW-1133">Transmembrane helix</keyword>
<keyword evidence="1" id="KW-0812">Transmembrane</keyword>
<organism evidence="2 3">
    <name type="scientific">Amycolatopsis mediterranei (strain S699)</name>
    <name type="common">Nocardia mediterranei</name>
    <dbReference type="NCBI Taxonomy" id="713604"/>
    <lineage>
        <taxon>Bacteria</taxon>
        <taxon>Bacillati</taxon>
        <taxon>Actinomycetota</taxon>
        <taxon>Actinomycetes</taxon>
        <taxon>Pseudonocardiales</taxon>
        <taxon>Pseudonocardiaceae</taxon>
        <taxon>Amycolatopsis</taxon>
    </lineage>
</organism>
<feature type="transmembrane region" description="Helical" evidence="1">
    <location>
        <begin position="7"/>
        <end position="28"/>
    </location>
</feature>